<dbReference type="Gene3D" id="1.10.287.1120">
    <property type="entry name" value="Bipartite methylase S protein"/>
    <property type="match status" value="1"/>
</dbReference>
<dbReference type="KEGG" id="cbat:M666_02035"/>
<dbReference type="CDD" id="cd17246">
    <property type="entry name" value="RMtype1_S_SonII-TRD2-CR2_like"/>
    <property type="match status" value="1"/>
</dbReference>
<dbReference type="GO" id="GO:0009307">
    <property type="term" value="P:DNA restriction-modification system"/>
    <property type="evidence" value="ECO:0007669"/>
    <property type="project" value="UniProtKB-KW"/>
</dbReference>
<dbReference type="PANTHER" id="PTHR30408">
    <property type="entry name" value="TYPE-1 RESTRICTION ENZYME ECOKI SPECIFICITY PROTEIN"/>
    <property type="match status" value="1"/>
</dbReference>
<comment type="similarity">
    <text evidence="1">Belongs to the type-I restriction system S methylase family.</text>
</comment>
<dbReference type="SUPFAM" id="SSF116734">
    <property type="entry name" value="DNA methylase specificity domain"/>
    <property type="match status" value="2"/>
</dbReference>
<dbReference type="PANTHER" id="PTHR30408:SF12">
    <property type="entry name" value="TYPE I RESTRICTION ENZYME MJAVIII SPECIFICITY SUBUNIT"/>
    <property type="match status" value="1"/>
</dbReference>
<evidence type="ECO:0000256" key="1">
    <source>
        <dbReference type="ARBA" id="ARBA00010923"/>
    </source>
</evidence>
<evidence type="ECO:0000256" key="3">
    <source>
        <dbReference type="ARBA" id="ARBA00023125"/>
    </source>
</evidence>
<protein>
    <recommendedName>
        <fullName evidence="4">Type I restriction modification DNA specificity domain-containing protein</fullName>
    </recommendedName>
</protein>
<dbReference type="REBASE" id="99543">
    <property type="entry name" value="S.Cba18I"/>
</dbReference>
<sequence length="437" mass="49625">MPKLRFKEFDGEWRMSHFGKLYKFYTTNSFSRDKLNYESGKVKNIHYGDIHTKFQSHFYLNNEYVPFVNDNLDLSKIKDEAFCQIGDLIIADASEDYADIGKTIEIIDINDEKVIAGLHTFLARPFSKETYIGFISHLLKSWNLRKQIMTIAQGTKVLGLSMGRFSQLKLNIPSLPEQQKIASFLSAVDEKIQQLTQKKALLEQYKKGVMQQLFSGKLRFKPTPSLRGETTKETGESNYPDWEEKRLGEICKKIQDGNYGASYPKSDEFIKTGIPFLTSKALGSGGSILSDKIDFISKEKHHELKKAHLKIYDVLFTNRGANVGAIAYVDETIAHGNIGPQLTLLRVNNEIISSRFLLHSMNSFTVRKQISSQDSGSAMNFFGIGATSKFKLKIPSLPEQQKIANFLSAIDTKIETVNQQIEKTQNFKKGLLQQLFV</sequence>
<dbReference type="AlphaFoldDB" id="A0AAU8RMS2"/>
<dbReference type="InterPro" id="IPR044946">
    <property type="entry name" value="Restrct_endonuc_typeI_TRD_sf"/>
</dbReference>
<evidence type="ECO:0000256" key="2">
    <source>
        <dbReference type="ARBA" id="ARBA00022747"/>
    </source>
</evidence>
<dbReference type="Proteomes" id="UP000030786">
    <property type="component" value="Chromosome"/>
</dbReference>
<feature type="domain" description="Type I restriction modification DNA specificity" evidence="4">
    <location>
        <begin position="241"/>
        <end position="422"/>
    </location>
</feature>
<keyword evidence="3" id="KW-0238">DNA-binding</keyword>
<evidence type="ECO:0000313" key="6">
    <source>
        <dbReference type="Proteomes" id="UP000030786"/>
    </source>
</evidence>
<feature type="domain" description="Type I restriction modification DNA specificity" evidence="4">
    <location>
        <begin position="59"/>
        <end position="204"/>
    </location>
</feature>
<dbReference type="Gene3D" id="3.90.220.20">
    <property type="entry name" value="DNA methylase specificity domains"/>
    <property type="match status" value="2"/>
</dbReference>
<evidence type="ECO:0000259" key="4">
    <source>
        <dbReference type="Pfam" id="PF01420"/>
    </source>
</evidence>
<organism evidence="5 6">
    <name type="scientific">Cellulophaga baltica 18</name>
    <dbReference type="NCBI Taxonomy" id="1348584"/>
    <lineage>
        <taxon>Bacteria</taxon>
        <taxon>Pseudomonadati</taxon>
        <taxon>Bacteroidota</taxon>
        <taxon>Flavobacteriia</taxon>
        <taxon>Flavobacteriales</taxon>
        <taxon>Flavobacteriaceae</taxon>
        <taxon>Cellulophaga</taxon>
    </lineage>
</organism>
<dbReference type="InterPro" id="IPR000055">
    <property type="entry name" value="Restrct_endonuc_typeI_TRD"/>
</dbReference>
<gene>
    <name evidence="5" type="ORF">M666_02035</name>
</gene>
<dbReference type="InterPro" id="IPR052021">
    <property type="entry name" value="Type-I_RS_S_subunit"/>
</dbReference>
<dbReference type="Pfam" id="PF01420">
    <property type="entry name" value="Methylase_S"/>
    <property type="match status" value="2"/>
</dbReference>
<evidence type="ECO:0000313" key="5">
    <source>
        <dbReference type="EMBL" id="AIZ43633.1"/>
    </source>
</evidence>
<keyword evidence="2" id="KW-0680">Restriction system</keyword>
<dbReference type="EMBL" id="CP009976">
    <property type="protein sequence ID" value="AIZ43633.1"/>
    <property type="molecule type" value="Genomic_DNA"/>
</dbReference>
<dbReference type="GO" id="GO:0003677">
    <property type="term" value="F:DNA binding"/>
    <property type="evidence" value="ECO:0007669"/>
    <property type="project" value="UniProtKB-KW"/>
</dbReference>
<accession>A0AAU8RMS2</accession>
<name>A0AAU8RMS2_9FLAO</name>
<proteinExistence type="inferred from homology"/>
<reference evidence="5 6" key="1">
    <citation type="journal article" date="2014" name="Environ. Microbiol.">
        <title>Contrasting genomic patterns and infection strategies of two co-existing Bacteroidetes podovirus genera.</title>
        <authorList>
            <person name="Holmfeldt K."/>
            <person name="Howard-Varona C."/>
            <person name="Solonenko N."/>
            <person name="Sullivan M.B."/>
        </authorList>
    </citation>
    <scope>NUCLEOTIDE SEQUENCE [LARGE SCALE GENOMIC DNA]</scope>
    <source>
        <strain evidence="5 6">18</strain>
    </source>
</reference>